<dbReference type="NCBIfam" id="TIGR00229">
    <property type="entry name" value="sensory_box"/>
    <property type="match status" value="1"/>
</dbReference>
<proteinExistence type="predicted"/>
<evidence type="ECO:0000313" key="2">
    <source>
        <dbReference type="EMBL" id="MEQ7846257.1"/>
    </source>
</evidence>
<dbReference type="PROSITE" id="PS50112">
    <property type="entry name" value="PAS"/>
    <property type="match status" value="1"/>
</dbReference>
<accession>A0ABV1NUS9</accession>
<protein>
    <submittedName>
        <fullName evidence="2">PAS domain-containing protein</fullName>
    </submittedName>
</protein>
<dbReference type="Pfam" id="PF08447">
    <property type="entry name" value="PAS_3"/>
    <property type="match status" value="1"/>
</dbReference>
<dbReference type="SUPFAM" id="SSF55785">
    <property type="entry name" value="PYP-like sensor domain (PAS domain)"/>
    <property type="match status" value="1"/>
</dbReference>
<dbReference type="InterPro" id="IPR000014">
    <property type="entry name" value="PAS"/>
</dbReference>
<dbReference type="EMBL" id="JBEGDP010000002">
    <property type="protein sequence ID" value="MEQ7846257.1"/>
    <property type="molecule type" value="Genomic_DNA"/>
</dbReference>
<name>A0ABV1NUS9_9ACTN</name>
<gene>
    <name evidence="2" type="ORF">V6R90_03135</name>
</gene>
<keyword evidence="3" id="KW-1185">Reference proteome</keyword>
<dbReference type="InterPro" id="IPR013655">
    <property type="entry name" value="PAS_fold_3"/>
</dbReference>
<dbReference type="CDD" id="cd00130">
    <property type="entry name" value="PAS"/>
    <property type="match status" value="1"/>
</dbReference>
<dbReference type="Proteomes" id="UP001482520">
    <property type="component" value="Unassembled WGS sequence"/>
</dbReference>
<sequence length="186" mass="20479">MRQQRIRPTGVEHTFAEDRIIVSKTDTRGLMTYVNQLFVEMSGYEEADLVGRPHNLIRHPDMPRAVFRLLWERVGAGEEIFAYVVNLRADGGHYWVLAHVTPTVGPDGTVVGYHSNRRTASRAALDQVRPLYAALVAEEARHASTPEALAASSALLDDLLARRGTTYDELVWSLDAAAAPTEGAAA</sequence>
<dbReference type="InterPro" id="IPR035965">
    <property type="entry name" value="PAS-like_dom_sf"/>
</dbReference>
<organism evidence="2 3">
    <name type="scientific">Nocardioides kribbensis</name>
    <dbReference type="NCBI Taxonomy" id="305517"/>
    <lineage>
        <taxon>Bacteria</taxon>
        <taxon>Bacillati</taxon>
        <taxon>Actinomycetota</taxon>
        <taxon>Actinomycetes</taxon>
        <taxon>Propionibacteriales</taxon>
        <taxon>Nocardioidaceae</taxon>
        <taxon>Nocardioides</taxon>
    </lineage>
</organism>
<dbReference type="RefSeq" id="WP_228941490.1">
    <property type="nucleotide sequence ID" value="NZ_JBEGDP010000002.1"/>
</dbReference>
<feature type="domain" description="PAS" evidence="1">
    <location>
        <begin position="26"/>
        <end position="61"/>
    </location>
</feature>
<evidence type="ECO:0000259" key="1">
    <source>
        <dbReference type="PROSITE" id="PS50112"/>
    </source>
</evidence>
<reference evidence="2 3" key="1">
    <citation type="submission" date="2024-02" db="EMBL/GenBank/DDBJ databases">
        <title>Full genome sequence of Nocardioides kribbensis.</title>
        <authorList>
            <person name="Poletto B.L."/>
            <person name="Silva G."/>
            <person name="Galante D."/>
            <person name="Campos K.R."/>
            <person name="Santos M.B.N."/>
            <person name="Sacchi C.T."/>
        </authorList>
    </citation>
    <scope>NUCLEOTIDE SEQUENCE [LARGE SCALE GENOMIC DNA]</scope>
    <source>
        <strain evidence="2 3">O4R</strain>
    </source>
</reference>
<dbReference type="Gene3D" id="3.30.450.20">
    <property type="entry name" value="PAS domain"/>
    <property type="match status" value="1"/>
</dbReference>
<comment type="caution">
    <text evidence="2">The sequence shown here is derived from an EMBL/GenBank/DDBJ whole genome shotgun (WGS) entry which is preliminary data.</text>
</comment>
<evidence type="ECO:0000313" key="3">
    <source>
        <dbReference type="Proteomes" id="UP001482520"/>
    </source>
</evidence>